<sequence length="83" mass="9427">MGFKNFLASLKSGWEDWRVLLAARDDDDDDYNFTSGSRHGMHGSGYNFTSGPRRGAELYDDDERDRCGDGRSSRSSSCSHERR</sequence>
<evidence type="ECO:0000256" key="1">
    <source>
        <dbReference type="SAM" id="MobiDB-lite"/>
    </source>
</evidence>
<protein>
    <submittedName>
        <fullName evidence="2">Uncharacterized protein</fullName>
    </submittedName>
</protein>
<dbReference type="Proteomes" id="UP000007129">
    <property type="component" value="Unassembled WGS sequence"/>
</dbReference>
<proteinExistence type="predicted"/>
<evidence type="ECO:0000313" key="3">
    <source>
        <dbReference type="Proteomes" id="UP000007129"/>
    </source>
</evidence>
<feature type="region of interest" description="Disordered" evidence="1">
    <location>
        <begin position="37"/>
        <end position="83"/>
    </location>
</feature>
<dbReference type="HOGENOM" id="CLU_2543003_0_0_1"/>
<dbReference type="AlphaFoldDB" id="K2RIC0"/>
<reference evidence="2 3" key="1">
    <citation type="journal article" date="2012" name="BMC Genomics">
        <title>Tools to kill: Genome of one of the most destructive plant pathogenic fungi Macrophomina phaseolina.</title>
        <authorList>
            <person name="Islam M.S."/>
            <person name="Haque M.S."/>
            <person name="Islam M.M."/>
            <person name="Emdad E.M."/>
            <person name="Halim A."/>
            <person name="Hossen Q.M.M."/>
            <person name="Hossain M.Z."/>
            <person name="Ahmed B."/>
            <person name="Rahim S."/>
            <person name="Rahman M.S."/>
            <person name="Alam M.M."/>
            <person name="Hou S."/>
            <person name="Wan X."/>
            <person name="Saito J.A."/>
            <person name="Alam M."/>
        </authorList>
    </citation>
    <scope>NUCLEOTIDE SEQUENCE [LARGE SCALE GENOMIC DNA]</scope>
    <source>
        <strain evidence="2 3">MS6</strain>
    </source>
</reference>
<evidence type="ECO:0000313" key="2">
    <source>
        <dbReference type="EMBL" id="EKG12567.1"/>
    </source>
</evidence>
<accession>K2RIC0</accession>
<dbReference type="InParanoid" id="K2RIC0"/>
<dbReference type="EMBL" id="AHHD01000447">
    <property type="protein sequence ID" value="EKG12567.1"/>
    <property type="molecule type" value="Genomic_DNA"/>
</dbReference>
<organism evidence="2 3">
    <name type="scientific">Macrophomina phaseolina (strain MS6)</name>
    <name type="common">Charcoal rot fungus</name>
    <dbReference type="NCBI Taxonomy" id="1126212"/>
    <lineage>
        <taxon>Eukaryota</taxon>
        <taxon>Fungi</taxon>
        <taxon>Dikarya</taxon>
        <taxon>Ascomycota</taxon>
        <taxon>Pezizomycotina</taxon>
        <taxon>Dothideomycetes</taxon>
        <taxon>Dothideomycetes incertae sedis</taxon>
        <taxon>Botryosphaeriales</taxon>
        <taxon>Botryosphaeriaceae</taxon>
        <taxon>Macrophomina</taxon>
    </lineage>
</organism>
<feature type="compositionally biased region" description="Low complexity" evidence="1">
    <location>
        <begin position="73"/>
        <end position="83"/>
    </location>
</feature>
<name>K2RIC0_MACPH</name>
<comment type="caution">
    <text evidence="2">The sequence shown here is derived from an EMBL/GenBank/DDBJ whole genome shotgun (WGS) entry which is preliminary data.</text>
</comment>
<gene>
    <name evidence="2" type="ORF">MPH_10317</name>
</gene>
<dbReference type="VEuPathDB" id="FungiDB:MPH_10317"/>